<reference evidence="8" key="1">
    <citation type="submission" date="2018-11" db="EMBL/GenBank/DDBJ databases">
        <authorList>
            <consortium name="Pathogen Informatics"/>
        </authorList>
    </citation>
    <scope>NUCLEOTIDE SEQUENCE</scope>
</reference>
<dbReference type="InterPro" id="IPR038716">
    <property type="entry name" value="P1/P2_N_sf"/>
</dbReference>
<dbReference type="CDD" id="cd05833">
    <property type="entry name" value="Ribosomal_P2"/>
    <property type="match status" value="1"/>
</dbReference>
<dbReference type="FunFam" id="1.10.10.1410:FF:000002">
    <property type="entry name" value="60S acidic ribosomal protein P2"/>
    <property type="match status" value="1"/>
</dbReference>
<dbReference type="Proteomes" id="UP000784294">
    <property type="component" value="Unassembled WGS sequence"/>
</dbReference>
<dbReference type="Gene3D" id="1.10.10.1410">
    <property type="match status" value="1"/>
</dbReference>
<dbReference type="OrthoDB" id="1227494at2759"/>
<evidence type="ECO:0000256" key="2">
    <source>
        <dbReference type="ARBA" id="ARBA00005436"/>
    </source>
</evidence>
<evidence type="ECO:0000256" key="4">
    <source>
        <dbReference type="ARBA" id="ARBA00023274"/>
    </source>
</evidence>
<dbReference type="HAMAP" id="MF_01478">
    <property type="entry name" value="Ribosomal_L12_arch"/>
    <property type="match status" value="1"/>
</dbReference>
<evidence type="ECO:0000256" key="6">
    <source>
        <dbReference type="ARBA" id="ARBA00035443"/>
    </source>
</evidence>
<name>A0A3S5ASU9_9PLAT</name>
<organism evidence="8 9">
    <name type="scientific">Protopolystoma xenopodis</name>
    <dbReference type="NCBI Taxonomy" id="117903"/>
    <lineage>
        <taxon>Eukaryota</taxon>
        <taxon>Metazoa</taxon>
        <taxon>Spiralia</taxon>
        <taxon>Lophotrochozoa</taxon>
        <taxon>Platyhelminthes</taxon>
        <taxon>Monogenea</taxon>
        <taxon>Polyopisthocotylea</taxon>
        <taxon>Polystomatidea</taxon>
        <taxon>Polystomatidae</taxon>
        <taxon>Protopolystoma</taxon>
    </lineage>
</organism>
<proteinExistence type="inferred from homology"/>
<accession>A0A3S5ASU9</accession>
<dbReference type="EMBL" id="CAAALY010119872">
    <property type="protein sequence ID" value="VEL31212.1"/>
    <property type="molecule type" value="Genomic_DNA"/>
</dbReference>
<comment type="similarity">
    <text evidence="2">Belongs to the eukaryotic ribosomal protein P1/P2 family.</text>
</comment>
<feature type="compositionally biased region" description="Basic and acidic residues" evidence="7">
    <location>
        <begin position="81"/>
        <end position="97"/>
    </location>
</feature>
<keyword evidence="3" id="KW-0689">Ribosomal protein</keyword>
<evidence type="ECO:0000313" key="8">
    <source>
        <dbReference type="EMBL" id="VEL31212.1"/>
    </source>
</evidence>
<comment type="caution">
    <text evidence="8">The sequence shown here is derived from an EMBL/GenBank/DDBJ whole genome shotgun (WGS) entry which is preliminary data.</text>
</comment>
<keyword evidence="9" id="KW-1185">Reference proteome</keyword>
<dbReference type="GO" id="GO:0003735">
    <property type="term" value="F:structural constituent of ribosome"/>
    <property type="evidence" value="ECO:0007669"/>
    <property type="project" value="InterPro"/>
</dbReference>
<dbReference type="InterPro" id="IPR027534">
    <property type="entry name" value="Ribosomal_P1/P2"/>
</dbReference>
<evidence type="ECO:0000256" key="7">
    <source>
        <dbReference type="SAM" id="MobiDB-lite"/>
    </source>
</evidence>
<dbReference type="GO" id="GO:0022625">
    <property type="term" value="C:cytosolic large ribosomal subunit"/>
    <property type="evidence" value="ECO:0007669"/>
    <property type="project" value="InterPro"/>
</dbReference>
<feature type="region of interest" description="Disordered" evidence="7">
    <location>
        <begin position="74"/>
        <end position="110"/>
    </location>
</feature>
<evidence type="ECO:0000313" key="9">
    <source>
        <dbReference type="Proteomes" id="UP000784294"/>
    </source>
</evidence>
<sequence>MRYICAFMLAQLGGKENPTDSDIKNILGSVGIECDNSRLSKGKNVESLISEGTKMLSSFGGPGLVAAPAAATTVQAPASKAVDKPEEITKKAPKSESEESDDDMGMNLFD</sequence>
<dbReference type="InterPro" id="IPR044076">
    <property type="entry name" value="Ribosomal_P2"/>
</dbReference>
<dbReference type="PANTHER" id="PTHR21141">
    <property type="entry name" value="60S ACIDIC RIBOSOMAL PROTEIN FAMILY MEMBER"/>
    <property type="match status" value="1"/>
</dbReference>
<comment type="function">
    <text evidence="1">Plays an important role in the elongation step of protein synthesis.</text>
</comment>
<dbReference type="GO" id="GO:0002182">
    <property type="term" value="P:cytoplasmic translational elongation"/>
    <property type="evidence" value="ECO:0007669"/>
    <property type="project" value="InterPro"/>
</dbReference>
<evidence type="ECO:0000256" key="5">
    <source>
        <dbReference type="ARBA" id="ARBA00035301"/>
    </source>
</evidence>
<evidence type="ECO:0000256" key="1">
    <source>
        <dbReference type="ARBA" id="ARBA00003362"/>
    </source>
</evidence>
<protein>
    <recommendedName>
        <fullName evidence="5">Large ribosomal subunit protein P2</fullName>
    </recommendedName>
    <alternativeName>
        <fullName evidence="6">60S acidic ribosomal protein P2</fullName>
    </alternativeName>
</protein>
<dbReference type="Pfam" id="PF00428">
    <property type="entry name" value="Ribosomal_60s"/>
    <property type="match status" value="1"/>
</dbReference>
<evidence type="ECO:0000256" key="3">
    <source>
        <dbReference type="ARBA" id="ARBA00022980"/>
    </source>
</evidence>
<dbReference type="PANTHER" id="PTHR21141:SF5">
    <property type="entry name" value="LARGE RIBOSOMAL SUBUNIT PROTEIN P2"/>
    <property type="match status" value="1"/>
</dbReference>
<dbReference type="AlphaFoldDB" id="A0A3S5ASU9"/>
<keyword evidence="4" id="KW-0687">Ribonucleoprotein</keyword>
<gene>
    <name evidence="8" type="ORF">PXEA_LOCUS24652</name>
</gene>